<proteinExistence type="predicted"/>
<dbReference type="Gene3D" id="2.30.170.10">
    <property type="match status" value="1"/>
</dbReference>
<dbReference type="InterPro" id="IPR000518">
    <property type="entry name" value="Metalthion_fam14_prok"/>
</dbReference>
<dbReference type="EMBL" id="CP031641">
    <property type="protein sequence ID" value="AXO88231.1"/>
    <property type="molecule type" value="Genomic_DNA"/>
</dbReference>
<dbReference type="Pfam" id="PF02069">
    <property type="entry name" value="Metallothio_Pro"/>
    <property type="match status" value="1"/>
</dbReference>
<evidence type="ECO:0000256" key="1">
    <source>
        <dbReference type="ARBA" id="ARBA00022723"/>
    </source>
</evidence>
<evidence type="ECO:0000313" key="3">
    <source>
        <dbReference type="EMBL" id="AXO88231.1"/>
    </source>
</evidence>
<organism evidence="3 4">
    <name type="scientific">Pseudomonas parafulva</name>
    <dbReference type="NCBI Taxonomy" id="157782"/>
    <lineage>
        <taxon>Bacteria</taxon>
        <taxon>Pseudomonadati</taxon>
        <taxon>Pseudomonadota</taxon>
        <taxon>Gammaproteobacteria</taxon>
        <taxon>Pseudomonadales</taxon>
        <taxon>Pseudomonadaceae</taxon>
        <taxon>Pseudomonas</taxon>
    </lineage>
</organism>
<dbReference type="InterPro" id="IPR017854">
    <property type="entry name" value="Metalthion_dom_sf"/>
</dbReference>
<dbReference type="AlphaFoldDB" id="A0AAI8PBB6"/>
<gene>
    <name evidence="3" type="ORF">DZC75_09560</name>
</gene>
<dbReference type="SUPFAM" id="SSF57868">
    <property type="entry name" value="Metallothionein"/>
    <property type="match status" value="1"/>
</dbReference>
<name>A0AAI8PBB6_9PSED</name>
<protein>
    <submittedName>
        <fullName evidence="3">Metallothionein</fullName>
    </submittedName>
</protein>
<keyword evidence="4" id="KW-1185">Reference proteome</keyword>
<dbReference type="GO" id="GO:0046872">
    <property type="term" value="F:metal ion binding"/>
    <property type="evidence" value="ECO:0007669"/>
    <property type="project" value="UniProtKB-KW"/>
</dbReference>
<accession>A0AAI8PBB6</accession>
<evidence type="ECO:0000313" key="4">
    <source>
        <dbReference type="Proteomes" id="UP000258127"/>
    </source>
</evidence>
<dbReference type="KEGG" id="ppv:NJ69_06740"/>
<evidence type="ECO:0000256" key="2">
    <source>
        <dbReference type="ARBA" id="ARBA00022851"/>
    </source>
</evidence>
<reference evidence="3 4" key="1">
    <citation type="submission" date="2018-08" db="EMBL/GenBank/DDBJ databases">
        <authorList>
            <person name="Lee Y."/>
            <person name="Kakembo D."/>
        </authorList>
    </citation>
    <scope>NUCLEOTIDE SEQUENCE [LARGE SCALE GENOMIC DNA]</scope>
    <source>
        <strain evidence="3 4">JBCS1880</strain>
    </source>
</reference>
<dbReference type="Proteomes" id="UP000258127">
    <property type="component" value="Chromosome"/>
</dbReference>
<sequence length="76" mass="7993">MNEQRCACNHCSCTVDANAFSHDGKAYCCEACASGHPHGEHCRMGDCGCGAATQPDEKSVDNALDETYPASDPISP</sequence>
<dbReference type="RefSeq" id="WP_029612109.1">
    <property type="nucleotide sequence ID" value="NZ_CP009747.1"/>
</dbReference>
<keyword evidence="2" id="KW-0480">Metal-thiolate cluster</keyword>
<keyword evidence="1" id="KW-0479">Metal-binding</keyword>